<accession>A0A9P6CCY9</accession>
<dbReference type="EMBL" id="MU150288">
    <property type="protein sequence ID" value="KAF9461182.1"/>
    <property type="molecule type" value="Genomic_DNA"/>
</dbReference>
<name>A0A9P6CCY9_9AGAR</name>
<comment type="caution">
    <text evidence="1">The sequence shown here is derived from an EMBL/GenBank/DDBJ whole genome shotgun (WGS) entry which is preliminary data.</text>
</comment>
<dbReference type="AlphaFoldDB" id="A0A9P6CCY9"/>
<evidence type="ECO:0000313" key="2">
    <source>
        <dbReference type="Proteomes" id="UP000807353"/>
    </source>
</evidence>
<gene>
    <name evidence="1" type="ORF">BDZ94DRAFT_1264458</name>
</gene>
<keyword evidence="2" id="KW-1185">Reference proteome</keyword>
<proteinExistence type="predicted"/>
<evidence type="ECO:0000313" key="1">
    <source>
        <dbReference type="EMBL" id="KAF9461182.1"/>
    </source>
</evidence>
<reference evidence="1" key="1">
    <citation type="submission" date="2020-11" db="EMBL/GenBank/DDBJ databases">
        <authorList>
            <consortium name="DOE Joint Genome Institute"/>
            <person name="Ahrendt S."/>
            <person name="Riley R."/>
            <person name="Andreopoulos W."/>
            <person name="Labutti K."/>
            <person name="Pangilinan J."/>
            <person name="Ruiz-Duenas F.J."/>
            <person name="Barrasa J.M."/>
            <person name="Sanchez-Garcia M."/>
            <person name="Camarero S."/>
            <person name="Miyauchi S."/>
            <person name="Serrano A."/>
            <person name="Linde D."/>
            <person name="Babiker R."/>
            <person name="Drula E."/>
            <person name="Ayuso-Fernandez I."/>
            <person name="Pacheco R."/>
            <person name="Padilla G."/>
            <person name="Ferreira P."/>
            <person name="Barriuso J."/>
            <person name="Kellner H."/>
            <person name="Castanera R."/>
            <person name="Alfaro M."/>
            <person name="Ramirez L."/>
            <person name="Pisabarro A.G."/>
            <person name="Kuo A."/>
            <person name="Tritt A."/>
            <person name="Lipzen A."/>
            <person name="He G."/>
            <person name="Yan M."/>
            <person name="Ng V."/>
            <person name="Cullen D."/>
            <person name="Martin F."/>
            <person name="Rosso M.-N."/>
            <person name="Henrissat B."/>
            <person name="Hibbett D."/>
            <person name="Martinez A.T."/>
            <person name="Grigoriev I.V."/>
        </authorList>
    </citation>
    <scope>NUCLEOTIDE SEQUENCE</scope>
    <source>
        <strain evidence="1">CBS 247.69</strain>
    </source>
</reference>
<dbReference type="Proteomes" id="UP000807353">
    <property type="component" value="Unassembled WGS sequence"/>
</dbReference>
<sequence length="62" mass="7076">MSLHTTDNGATWRAQHAIVEDVMYNAVEYLTQDGERRSGVVARSRREPISNFIAWVREGVEV</sequence>
<organism evidence="1 2">
    <name type="scientific">Collybia nuda</name>
    <dbReference type="NCBI Taxonomy" id="64659"/>
    <lineage>
        <taxon>Eukaryota</taxon>
        <taxon>Fungi</taxon>
        <taxon>Dikarya</taxon>
        <taxon>Basidiomycota</taxon>
        <taxon>Agaricomycotina</taxon>
        <taxon>Agaricomycetes</taxon>
        <taxon>Agaricomycetidae</taxon>
        <taxon>Agaricales</taxon>
        <taxon>Tricholomatineae</taxon>
        <taxon>Clitocybaceae</taxon>
        <taxon>Collybia</taxon>
    </lineage>
</organism>
<protein>
    <submittedName>
        <fullName evidence="1">Uncharacterized protein</fullName>
    </submittedName>
</protein>